<dbReference type="InterPro" id="IPR001761">
    <property type="entry name" value="Peripla_BP/Lac1_sug-bd_dom"/>
</dbReference>
<keyword evidence="3" id="KW-0804">Transcription</keyword>
<dbReference type="SUPFAM" id="SSF53822">
    <property type="entry name" value="Periplasmic binding protein-like I"/>
    <property type="match status" value="1"/>
</dbReference>
<dbReference type="SMART" id="SM00354">
    <property type="entry name" value="HTH_LACI"/>
    <property type="match status" value="1"/>
</dbReference>
<dbReference type="SUPFAM" id="SSF47413">
    <property type="entry name" value="lambda repressor-like DNA-binding domains"/>
    <property type="match status" value="1"/>
</dbReference>
<keyword evidence="1" id="KW-0805">Transcription regulation</keyword>
<sequence>MEKIPTIKDIARRLKIDPSTVSRALRGHPSIGLVTTMRVNKIAAELNYHPNQNAIFLKQGKTSTIGVVLPDIAEPLHCAVLSTIERYSNNKNYNVIFGQSFNKPEQERKILENMMNLRVDGILIALNKPKLPSEQIDQLKRYNIPVAILDNRNMIKDKSYRIIEQLFSILEFQQRPEIKA</sequence>
<evidence type="ECO:0000313" key="5">
    <source>
        <dbReference type="EMBL" id="SDD07924.1"/>
    </source>
</evidence>
<proteinExistence type="predicted"/>
<keyword evidence="2" id="KW-0238">DNA-binding</keyword>
<protein>
    <submittedName>
        <fullName evidence="5">Substrate-binding protein domain-containing protein</fullName>
    </submittedName>
</protein>
<dbReference type="Pfam" id="PF00356">
    <property type="entry name" value="LacI"/>
    <property type="match status" value="1"/>
</dbReference>
<keyword evidence="6" id="KW-1185">Reference proteome</keyword>
<feature type="domain" description="HTH lacI-type" evidence="4">
    <location>
        <begin position="5"/>
        <end position="59"/>
    </location>
</feature>
<reference evidence="6" key="1">
    <citation type="submission" date="2016-10" db="EMBL/GenBank/DDBJ databases">
        <authorList>
            <person name="Varghese N."/>
            <person name="Submissions S."/>
        </authorList>
    </citation>
    <scope>NUCLEOTIDE SEQUENCE [LARGE SCALE GENOMIC DNA]</scope>
    <source>
        <strain evidence="6">DSM 18609</strain>
    </source>
</reference>
<dbReference type="STRING" id="390242.SAMN04488024_10451"/>
<dbReference type="GO" id="GO:0000976">
    <property type="term" value="F:transcription cis-regulatory region binding"/>
    <property type="evidence" value="ECO:0007669"/>
    <property type="project" value="TreeGrafter"/>
</dbReference>
<dbReference type="GO" id="GO:0003700">
    <property type="term" value="F:DNA-binding transcription factor activity"/>
    <property type="evidence" value="ECO:0007669"/>
    <property type="project" value="TreeGrafter"/>
</dbReference>
<organism evidence="5 6">
    <name type="scientific">Pedobacter soli</name>
    <dbReference type="NCBI Taxonomy" id="390242"/>
    <lineage>
        <taxon>Bacteria</taxon>
        <taxon>Pseudomonadati</taxon>
        <taxon>Bacteroidota</taxon>
        <taxon>Sphingobacteriia</taxon>
        <taxon>Sphingobacteriales</taxon>
        <taxon>Sphingobacteriaceae</taxon>
        <taxon>Pedobacter</taxon>
    </lineage>
</organism>
<dbReference type="InterPro" id="IPR028082">
    <property type="entry name" value="Peripla_BP_I"/>
</dbReference>
<dbReference type="InterPro" id="IPR010982">
    <property type="entry name" value="Lambda_DNA-bd_dom_sf"/>
</dbReference>
<gene>
    <name evidence="5" type="ORF">SAMN04488024_10451</name>
</gene>
<dbReference type="AlphaFoldDB" id="A0A1G6RU65"/>
<dbReference type="InterPro" id="IPR000843">
    <property type="entry name" value="HTH_LacI"/>
</dbReference>
<dbReference type="PANTHER" id="PTHR30146:SF109">
    <property type="entry name" value="HTH-TYPE TRANSCRIPTIONAL REGULATOR GALS"/>
    <property type="match status" value="1"/>
</dbReference>
<name>A0A1G6RU65_9SPHI</name>
<evidence type="ECO:0000313" key="6">
    <source>
        <dbReference type="Proteomes" id="UP000199455"/>
    </source>
</evidence>
<dbReference type="RefSeq" id="WP_052265887.1">
    <property type="nucleotide sequence ID" value="NZ_FMZH01000004.1"/>
</dbReference>
<evidence type="ECO:0000259" key="4">
    <source>
        <dbReference type="PROSITE" id="PS50932"/>
    </source>
</evidence>
<dbReference type="Proteomes" id="UP000199455">
    <property type="component" value="Unassembled WGS sequence"/>
</dbReference>
<dbReference type="CDD" id="cd01392">
    <property type="entry name" value="HTH_LacI"/>
    <property type="match status" value="1"/>
</dbReference>
<dbReference type="Gene3D" id="3.40.50.2300">
    <property type="match status" value="1"/>
</dbReference>
<evidence type="ECO:0000256" key="2">
    <source>
        <dbReference type="ARBA" id="ARBA00023125"/>
    </source>
</evidence>
<accession>A0A1G6RU65</accession>
<dbReference type="PROSITE" id="PS50932">
    <property type="entry name" value="HTH_LACI_2"/>
    <property type="match status" value="1"/>
</dbReference>
<evidence type="ECO:0000256" key="3">
    <source>
        <dbReference type="ARBA" id="ARBA00023163"/>
    </source>
</evidence>
<dbReference type="Pfam" id="PF00532">
    <property type="entry name" value="Peripla_BP_1"/>
    <property type="match status" value="1"/>
</dbReference>
<dbReference type="EMBL" id="FMZH01000004">
    <property type="protein sequence ID" value="SDD07924.1"/>
    <property type="molecule type" value="Genomic_DNA"/>
</dbReference>
<dbReference type="Gene3D" id="1.10.260.40">
    <property type="entry name" value="lambda repressor-like DNA-binding domains"/>
    <property type="match status" value="1"/>
</dbReference>
<evidence type="ECO:0000256" key="1">
    <source>
        <dbReference type="ARBA" id="ARBA00023015"/>
    </source>
</evidence>
<dbReference type="PANTHER" id="PTHR30146">
    <property type="entry name" value="LACI-RELATED TRANSCRIPTIONAL REPRESSOR"/>
    <property type="match status" value="1"/>
</dbReference>